<dbReference type="Pfam" id="PF03713">
    <property type="entry name" value="DUF305"/>
    <property type="match status" value="1"/>
</dbReference>
<dbReference type="InterPro" id="IPR005183">
    <property type="entry name" value="DUF305_CopM-like"/>
</dbReference>
<proteinExistence type="predicted"/>
<evidence type="ECO:0000259" key="2">
    <source>
        <dbReference type="Pfam" id="PF03713"/>
    </source>
</evidence>
<gene>
    <name evidence="3" type="ORF">ACIBP5_06590</name>
</gene>
<organism evidence="3 4">
    <name type="scientific">Nonomuraea indica</name>
    <dbReference type="NCBI Taxonomy" id="1581193"/>
    <lineage>
        <taxon>Bacteria</taxon>
        <taxon>Bacillati</taxon>
        <taxon>Actinomycetota</taxon>
        <taxon>Actinomycetes</taxon>
        <taxon>Streptosporangiales</taxon>
        <taxon>Streptosporangiaceae</taxon>
        <taxon>Nonomuraea</taxon>
    </lineage>
</organism>
<evidence type="ECO:0000313" key="3">
    <source>
        <dbReference type="EMBL" id="MFI7439615.1"/>
    </source>
</evidence>
<evidence type="ECO:0000313" key="4">
    <source>
        <dbReference type="Proteomes" id="UP001612928"/>
    </source>
</evidence>
<dbReference type="PANTHER" id="PTHR36933">
    <property type="entry name" value="SLL0788 PROTEIN"/>
    <property type="match status" value="1"/>
</dbReference>
<dbReference type="Gene3D" id="1.20.1260.10">
    <property type="match status" value="1"/>
</dbReference>
<sequence length="202" mass="21608">MASFVLAGCAQKAEVPSPVSGDNPVIVPDGPGAPARTATPGERIGRPSPEPAAADVRFAEGMIPHHRQALEMTGLVAGRTTSPAIRRFAEQIAVAQQPEIALMSSWLSAVGRAAPGGHEHGPGGYGMATPEEMNTLRAARDVAFDRRFLTLMIRHHEGALKMAQEQLAAGRDESMRRMARDVYAGQSIEIARMRRALERIPG</sequence>
<dbReference type="InterPro" id="IPR012347">
    <property type="entry name" value="Ferritin-like"/>
</dbReference>
<accession>A0ABW7ZZB3</accession>
<name>A0ABW7ZZB3_9ACTN</name>
<dbReference type="EMBL" id="JBITMB010000002">
    <property type="protein sequence ID" value="MFI7439615.1"/>
    <property type="molecule type" value="Genomic_DNA"/>
</dbReference>
<feature type="region of interest" description="Disordered" evidence="1">
    <location>
        <begin position="30"/>
        <end position="50"/>
    </location>
</feature>
<dbReference type="Proteomes" id="UP001612928">
    <property type="component" value="Unassembled WGS sequence"/>
</dbReference>
<keyword evidence="4" id="KW-1185">Reference proteome</keyword>
<feature type="domain" description="DUF305" evidence="2">
    <location>
        <begin position="55"/>
        <end position="196"/>
    </location>
</feature>
<evidence type="ECO:0000256" key="1">
    <source>
        <dbReference type="SAM" id="MobiDB-lite"/>
    </source>
</evidence>
<reference evidence="3 4" key="1">
    <citation type="submission" date="2024-10" db="EMBL/GenBank/DDBJ databases">
        <title>The Natural Products Discovery Center: Release of the First 8490 Sequenced Strains for Exploring Actinobacteria Biosynthetic Diversity.</title>
        <authorList>
            <person name="Kalkreuter E."/>
            <person name="Kautsar S.A."/>
            <person name="Yang D."/>
            <person name="Bader C.D."/>
            <person name="Teijaro C.N."/>
            <person name="Fluegel L."/>
            <person name="Davis C.M."/>
            <person name="Simpson J.R."/>
            <person name="Lauterbach L."/>
            <person name="Steele A.D."/>
            <person name="Gui C."/>
            <person name="Meng S."/>
            <person name="Li G."/>
            <person name="Viehrig K."/>
            <person name="Ye F."/>
            <person name="Su P."/>
            <person name="Kiefer A.F."/>
            <person name="Nichols A."/>
            <person name="Cepeda A.J."/>
            <person name="Yan W."/>
            <person name="Fan B."/>
            <person name="Jiang Y."/>
            <person name="Adhikari A."/>
            <person name="Zheng C.-J."/>
            <person name="Schuster L."/>
            <person name="Cowan T.M."/>
            <person name="Smanski M.J."/>
            <person name="Chevrette M.G."/>
            <person name="De Carvalho L.P.S."/>
            <person name="Shen B."/>
        </authorList>
    </citation>
    <scope>NUCLEOTIDE SEQUENCE [LARGE SCALE GENOMIC DNA]</scope>
    <source>
        <strain evidence="3 4">NPDC049503</strain>
    </source>
</reference>
<dbReference type="PANTHER" id="PTHR36933:SF1">
    <property type="entry name" value="SLL0788 PROTEIN"/>
    <property type="match status" value="1"/>
</dbReference>
<dbReference type="RefSeq" id="WP_397019256.1">
    <property type="nucleotide sequence ID" value="NZ_JBITMB010000002.1"/>
</dbReference>
<comment type="caution">
    <text evidence="3">The sequence shown here is derived from an EMBL/GenBank/DDBJ whole genome shotgun (WGS) entry which is preliminary data.</text>
</comment>
<protein>
    <submittedName>
        <fullName evidence="3">DUF305 domain-containing protein</fullName>
    </submittedName>
</protein>